<dbReference type="EMBL" id="CP089276">
    <property type="protein sequence ID" value="USP77278.1"/>
    <property type="molecule type" value="Genomic_DNA"/>
</dbReference>
<reference evidence="12" key="1">
    <citation type="submission" date="2021-12" db="EMBL/GenBank/DDBJ databases">
        <title>Curvularia clavata genome.</title>
        <authorList>
            <person name="Cao Y."/>
        </authorList>
    </citation>
    <scope>NUCLEOTIDE SEQUENCE</scope>
    <source>
        <strain evidence="12">Yc1106</strain>
    </source>
</reference>
<dbReference type="PANTHER" id="PTHR24054">
    <property type="entry name" value="CASEIN KINASE II SUBUNIT ALPHA"/>
    <property type="match status" value="1"/>
</dbReference>
<dbReference type="SUPFAM" id="SSF56112">
    <property type="entry name" value="Protein kinase-like (PK-like)"/>
    <property type="match status" value="1"/>
</dbReference>
<protein>
    <recommendedName>
        <fullName evidence="9">Casein kinase II subunit alpha</fullName>
        <shortName evidence="9">CK II alpha</shortName>
        <ecNumber evidence="9">2.7.11.1</ecNumber>
    </recommendedName>
</protein>
<evidence type="ECO:0000259" key="11">
    <source>
        <dbReference type="PROSITE" id="PS50011"/>
    </source>
</evidence>
<comment type="similarity">
    <text evidence="9">Belongs to the protein kinase superfamily. Ser/Thr protein kinase family. CK2 subfamily.</text>
</comment>
<feature type="binding site" evidence="8">
    <location>
        <position position="220"/>
    </location>
    <ligand>
        <name>ATP</name>
        <dbReference type="ChEBI" id="CHEBI:30616"/>
    </ligand>
</feature>
<evidence type="ECO:0000256" key="1">
    <source>
        <dbReference type="ARBA" id="ARBA00022527"/>
    </source>
</evidence>
<dbReference type="GO" id="GO:0006974">
    <property type="term" value="P:DNA damage response"/>
    <property type="evidence" value="ECO:0007669"/>
    <property type="project" value="TreeGrafter"/>
</dbReference>
<dbReference type="Pfam" id="PF00069">
    <property type="entry name" value="Pkinase"/>
    <property type="match status" value="1"/>
</dbReference>
<evidence type="ECO:0000256" key="9">
    <source>
        <dbReference type="RuleBase" id="RU369118"/>
    </source>
</evidence>
<dbReference type="GO" id="GO:0051726">
    <property type="term" value="P:regulation of cell cycle"/>
    <property type="evidence" value="ECO:0007669"/>
    <property type="project" value="TreeGrafter"/>
</dbReference>
<dbReference type="CDD" id="cd14132">
    <property type="entry name" value="STKc_CK2_alpha"/>
    <property type="match status" value="1"/>
</dbReference>
<organism evidence="12 13">
    <name type="scientific">Curvularia clavata</name>
    <dbReference type="NCBI Taxonomy" id="95742"/>
    <lineage>
        <taxon>Eukaryota</taxon>
        <taxon>Fungi</taxon>
        <taxon>Dikarya</taxon>
        <taxon>Ascomycota</taxon>
        <taxon>Pezizomycotina</taxon>
        <taxon>Dothideomycetes</taxon>
        <taxon>Pleosporomycetidae</taxon>
        <taxon>Pleosporales</taxon>
        <taxon>Pleosporineae</taxon>
        <taxon>Pleosporaceae</taxon>
        <taxon>Curvularia</taxon>
    </lineage>
</organism>
<dbReference type="GO" id="GO:0005829">
    <property type="term" value="C:cytosol"/>
    <property type="evidence" value="ECO:0007669"/>
    <property type="project" value="TreeGrafter"/>
</dbReference>
<keyword evidence="13" id="KW-1185">Reference proteome</keyword>
<dbReference type="GO" id="GO:0006359">
    <property type="term" value="P:regulation of transcription by RNA polymerase III"/>
    <property type="evidence" value="ECO:0007669"/>
    <property type="project" value="TreeGrafter"/>
</dbReference>
<dbReference type="InterPro" id="IPR011009">
    <property type="entry name" value="Kinase-like_dom_sf"/>
</dbReference>
<evidence type="ECO:0000256" key="10">
    <source>
        <dbReference type="SAM" id="MobiDB-lite"/>
    </source>
</evidence>
<keyword evidence="4 9" id="KW-0418">Kinase</keyword>
<dbReference type="PROSITE" id="PS50011">
    <property type="entry name" value="PROTEIN_KINASE_DOM"/>
    <property type="match status" value="1"/>
</dbReference>
<keyword evidence="1 9" id="KW-0723">Serine/threonine-protein kinase</keyword>
<feature type="compositionally biased region" description="Basic residues" evidence="10">
    <location>
        <begin position="15"/>
        <end position="24"/>
    </location>
</feature>
<comment type="catalytic activity">
    <reaction evidence="6 9">
        <text>L-threonyl-[protein] + ATP = O-phospho-L-threonyl-[protein] + ADP + H(+)</text>
        <dbReference type="Rhea" id="RHEA:46608"/>
        <dbReference type="Rhea" id="RHEA-COMP:11060"/>
        <dbReference type="Rhea" id="RHEA-COMP:11605"/>
        <dbReference type="ChEBI" id="CHEBI:15378"/>
        <dbReference type="ChEBI" id="CHEBI:30013"/>
        <dbReference type="ChEBI" id="CHEBI:30616"/>
        <dbReference type="ChEBI" id="CHEBI:61977"/>
        <dbReference type="ChEBI" id="CHEBI:456216"/>
        <dbReference type="EC" id="2.7.11.1"/>
    </reaction>
</comment>
<dbReference type="EC" id="2.7.11.1" evidence="9"/>
<dbReference type="InterPro" id="IPR000719">
    <property type="entry name" value="Prot_kinase_dom"/>
</dbReference>
<dbReference type="GO" id="GO:0005956">
    <property type="term" value="C:protein kinase CK2 complex"/>
    <property type="evidence" value="ECO:0007669"/>
    <property type="project" value="TreeGrafter"/>
</dbReference>
<feature type="compositionally biased region" description="Basic and acidic residues" evidence="10">
    <location>
        <begin position="29"/>
        <end position="51"/>
    </location>
</feature>
<dbReference type="FunFam" id="1.10.510.10:FF:000059">
    <property type="entry name" value="Casein kinase II subunit alpha"/>
    <property type="match status" value="1"/>
</dbReference>
<keyword evidence="3 8" id="KW-0547">Nucleotide-binding</keyword>
<dbReference type="GO" id="GO:0005634">
    <property type="term" value="C:nucleus"/>
    <property type="evidence" value="ECO:0007669"/>
    <property type="project" value="UniProtKB-SubCell"/>
</dbReference>
<dbReference type="InterPro" id="IPR008271">
    <property type="entry name" value="Ser/Thr_kinase_AS"/>
</dbReference>
<evidence type="ECO:0000313" key="13">
    <source>
        <dbReference type="Proteomes" id="UP001056012"/>
    </source>
</evidence>
<comment type="subcellular location">
    <subcellularLocation>
        <location evidence="9">Nucleus</location>
    </subcellularLocation>
</comment>
<dbReference type="FunFam" id="3.30.200.20:FF:000088">
    <property type="entry name" value="Casein kinase II subunit alpha"/>
    <property type="match status" value="1"/>
</dbReference>
<keyword evidence="5 8" id="KW-0067">ATP-binding</keyword>
<keyword evidence="2 9" id="KW-0808">Transferase</keyword>
<evidence type="ECO:0000256" key="6">
    <source>
        <dbReference type="ARBA" id="ARBA00047899"/>
    </source>
</evidence>
<gene>
    <name evidence="12" type="ORF">yc1106_04552</name>
</gene>
<keyword evidence="9" id="KW-0539">Nucleus</keyword>
<evidence type="ECO:0000256" key="5">
    <source>
        <dbReference type="ARBA" id="ARBA00022840"/>
    </source>
</evidence>
<dbReference type="PANTHER" id="PTHR24054:SF0">
    <property type="entry name" value="CASEIN KINASE II SUBUNIT ALPHA"/>
    <property type="match status" value="1"/>
</dbReference>
<dbReference type="Gene3D" id="1.10.510.10">
    <property type="entry name" value="Transferase(Phosphotransferase) domain 1"/>
    <property type="match status" value="1"/>
</dbReference>
<dbReference type="InterPro" id="IPR017441">
    <property type="entry name" value="Protein_kinase_ATP_BS"/>
</dbReference>
<dbReference type="Gene3D" id="3.30.200.20">
    <property type="entry name" value="Phosphorylase Kinase, domain 1"/>
    <property type="match status" value="1"/>
</dbReference>
<dbReference type="VEuPathDB" id="FungiDB:yc1106_04552"/>
<dbReference type="GO" id="GO:0006356">
    <property type="term" value="P:regulation of transcription by RNA polymerase I"/>
    <property type="evidence" value="ECO:0007669"/>
    <property type="project" value="TreeGrafter"/>
</dbReference>
<accession>A0A9Q8ZAL4</accession>
<dbReference type="PROSITE" id="PS00107">
    <property type="entry name" value="PROTEIN_KINASE_ATP"/>
    <property type="match status" value="1"/>
</dbReference>
<feature type="compositionally biased region" description="Pro residues" evidence="10">
    <location>
        <begin position="55"/>
        <end position="66"/>
    </location>
</feature>
<comment type="subunit">
    <text evidence="9">Heterotetramer.</text>
</comment>
<evidence type="ECO:0000256" key="2">
    <source>
        <dbReference type="ARBA" id="ARBA00022679"/>
    </source>
</evidence>
<dbReference type="OrthoDB" id="10254671at2759"/>
<dbReference type="PROSITE" id="PS00108">
    <property type="entry name" value="PROTEIN_KINASE_ST"/>
    <property type="match status" value="1"/>
</dbReference>
<dbReference type="GO" id="GO:0004674">
    <property type="term" value="F:protein serine/threonine kinase activity"/>
    <property type="evidence" value="ECO:0007669"/>
    <property type="project" value="UniProtKB-UniRule"/>
</dbReference>
<dbReference type="Proteomes" id="UP001056012">
    <property type="component" value="Chromosome 3"/>
</dbReference>
<dbReference type="InterPro" id="IPR045216">
    <property type="entry name" value="CK2_alpha"/>
</dbReference>
<feature type="domain" description="Protein kinase" evidence="11">
    <location>
        <begin position="191"/>
        <end position="487"/>
    </location>
</feature>
<dbReference type="AlphaFoldDB" id="A0A9Q8ZAL4"/>
<dbReference type="SMART" id="SM00220">
    <property type="entry name" value="S_TKc"/>
    <property type="match status" value="1"/>
</dbReference>
<evidence type="ECO:0000256" key="4">
    <source>
        <dbReference type="ARBA" id="ARBA00022777"/>
    </source>
</evidence>
<comment type="catalytic activity">
    <reaction evidence="7 9">
        <text>L-seryl-[protein] + ATP = O-phospho-L-seryl-[protein] + ADP + H(+)</text>
        <dbReference type="Rhea" id="RHEA:17989"/>
        <dbReference type="Rhea" id="RHEA-COMP:9863"/>
        <dbReference type="Rhea" id="RHEA-COMP:11604"/>
        <dbReference type="ChEBI" id="CHEBI:15378"/>
        <dbReference type="ChEBI" id="CHEBI:29999"/>
        <dbReference type="ChEBI" id="CHEBI:30616"/>
        <dbReference type="ChEBI" id="CHEBI:83421"/>
        <dbReference type="ChEBI" id="CHEBI:456216"/>
        <dbReference type="EC" id="2.7.11.1"/>
    </reaction>
</comment>
<sequence>MASSGRAAESGRRGETRRRRRRNNQQKNLAHDDAEHQHHHDLDTAPDEPHHPTRPLAPPLPRPHQPLPARRARRLCLVGRLSPWTKAARALAVLAVAGLALGLARLLCGPASLRFSPPPRDPSASPSAAHHHYYYHHHNDKPSIHPPAMALNNSSGATSVARVYADVNANMPRSYWDYDSVNISWGVLENYEVVRKIGRGKYSEVFEGINVVNYQKCVIKVLKPVKKKKIKREIKILQNLSGGPNIVSLLDVVRDNQVSDGSDWLGDWSKTPSLIFEYVNNTDFRSLYPKFQDYDVRYYIFELLKALDFCHSKGIMHRDVKPHNVMIDHEKRKLRLIDWGLAEFYHAGTEYNVRVASRYFKGPELLVDFQEYDYSLDMWSLGAMFASMIFRREPFFHGNSNSDQLVKIAKVLGTEDLFDYLDKYDIELDAQYDDILSRYPKKPWHSFINAENQRFVSNDAIDFLDKLLRYDHQERLTAQEAMAHPYFAPVRQAAQQNSTAA</sequence>
<proteinExistence type="inferred from homology"/>
<name>A0A9Q8ZAL4_CURCL</name>
<comment type="function">
    <text evidence="9">Catalytic subunit of a constitutively active serine/threonine-protein kinase complex that phosphorylates a large number of substrates containing acidic residues C-terminal to the phosphorylated serine or threonine.</text>
</comment>
<dbReference type="GO" id="GO:0005524">
    <property type="term" value="F:ATP binding"/>
    <property type="evidence" value="ECO:0007669"/>
    <property type="project" value="UniProtKB-UniRule"/>
</dbReference>
<dbReference type="GO" id="GO:0106310">
    <property type="term" value="F:protein serine kinase activity"/>
    <property type="evidence" value="ECO:0007669"/>
    <property type="project" value="UniProtKB-UniRule"/>
</dbReference>
<evidence type="ECO:0000256" key="3">
    <source>
        <dbReference type="ARBA" id="ARBA00022741"/>
    </source>
</evidence>
<evidence type="ECO:0000256" key="8">
    <source>
        <dbReference type="PROSITE-ProRule" id="PRU10141"/>
    </source>
</evidence>
<evidence type="ECO:0000256" key="7">
    <source>
        <dbReference type="ARBA" id="ARBA00048679"/>
    </source>
</evidence>
<feature type="region of interest" description="Disordered" evidence="10">
    <location>
        <begin position="1"/>
        <end position="67"/>
    </location>
</feature>
<evidence type="ECO:0000313" key="12">
    <source>
        <dbReference type="EMBL" id="USP77278.1"/>
    </source>
</evidence>